<sequence>MIKGYHLTPPSSTHSPFITPLLLHQKPYSYPRGLQRIGDSSLELSLSMGGGGQLLFGGSHDRLSLEKQCVVPEFCPLEARQLKASKELRTARGGRRGRRARAGRPARVVGLGAADYPQEFRWRSLFQIPERSRAALSRGQPYRRPAPPASPHTRARSVGRVRPVTCAPAPADGAYESCFVTSSRITASIVLGKFETIPRFSTSAPMLE</sequence>
<name>A0A4C1YCM1_EUMVA</name>
<dbReference type="Proteomes" id="UP000299102">
    <property type="component" value="Unassembled WGS sequence"/>
</dbReference>
<dbReference type="EMBL" id="BGZK01001188">
    <property type="protein sequence ID" value="GBP73846.1"/>
    <property type="molecule type" value="Genomic_DNA"/>
</dbReference>
<evidence type="ECO:0000313" key="3">
    <source>
        <dbReference type="Proteomes" id="UP000299102"/>
    </source>
</evidence>
<comment type="caution">
    <text evidence="2">The sequence shown here is derived from an EMBL/GenBank/DDBJ whole genome shotgun (WGS) entry which is preliminary data.</text>
</comment>
<reference evidence="2 3" key="1">
    <citation type="journal article" date="2019" name="Commun. Biol.">
        <title>The bagworm genome reveals a unique fibroin gene that provides high tensile strength.</title>
        <authorList>
            <person name="Kono N."/>
            <person name="Nakamura H."/>
            <person name="Ohtoshi R."/>
            <person name="Tomita M."/>
            <person name="Numata K."/>
            <person name="Arakawa K."/>
        </authorList>
    </citation>
    <scope>NUCLEOTIDE SEQUENCE [LARGE SCALE GENOMIC DNA]</scope>
</reference>
<dbReference type="AlphaFoldDB" id="A0A4C1YCM1"/>
<organism evidence="2 3">
    <name type="scientific">Eumeta variegata</name>
    <name type="common">Bagworm moth</name>
    <name type="synonym">Eumeta japonica</name>
    <dbReference type="NCBI Taxonomy" id="151549"/>
    <lineage>
        <taxon>Eukaryota</taxon>
        <taxon>Metazoa</taxon>
        <taxon>Ecdysozoa</taxon>
        <taxon>Arthropoda</taxon>
        <taxon>Hexapoda</taxon>
        <taxon>Insecta</taxon>
        <taxon>Pterygota</taxon>
        <taxon>Neoptera</taxon>
        <taxon>Endopterygota</taxon>
        <taxon>Lepidoptera</taxon>
        <taxon>Glossata</taxon>
        <taxon>Ditrysia</taxon>
        <taxon>Tineoidea</taxon>
        <taxon>Psychidae</taxon>
        <taxon>Oiketicinae</taxon>
        <taxon>Eumeta</taxon>
    </lineage>
</organism>
<keyword evidence="3" id="KW-1185">Reference proteome</keyword>
<gene>
    <name evidence="2" type="ORF">EVAR_86366_1</name>
</gene>
<feature type="region of interest" description="Disordered" evidence="1">
    <location>
        <begin position="136"/>
        <end position="161"/>
    </location>
</feature>
<accession>A0A4C1YCM1</accession>
<evidence type="ECO:0000313" key="2">
    <source>
        <dbReference type="EMBL" id="GBP73846.1"/>
    </source>
</evidence>
<evidence type="ECO:0000256" key="1">
    <source>
        <dbReference type="SAM" id="MobiDB-lite"/>
    </source>
</evidence>
<proteinExistence type="predicted"/>
<protein>
    <submittedName>
        <fullName evidence="2">Uncharacterized protein</fullName>
    </submittedName>
</protein>